<name>A0A6I2MGT9_9BACI</name>
<dbReference type="AlphaFoldDB" id="A0A6I2MGT9"/>
<comment type="caution">
    <text evidence="1">The sequence shown here is derived from an EMBL/GenBank/DDBJ whole genome shotgun (WGS) entry which is preliminary data.</text>
</comment>
<dbReference type="Proteomes" id="UP000441585">
    <property type="component" value="Unassembled WGS sequence"/>
</dbReference>
<dbReference type="EMBL" id="WKKF01000014">
    <property type="protein sequence ID" value="MRX56574.1"/>
    <property type="molecule type" value="Genomic_DNA"/>
</dbReference>
<sequence length="144" mass="16441">MILMEQFEPGKTISFRLPHDTPVSVSKYLTRRKTRLGRKFSSEIAPLFVDAISRKISKTSEEDTISVPLPKGITNDQKEWLNHPQTKALISQLLYQVINKPATGFDFDTIEGKNEDTPSQSFKVNDTVKNFAQKTFLTFEDDDD</sequence>
<accession>A0A6I2MGT9</accession>
<reference evidence="1 2" key="1">
    <citation type="submission" date="2019-11" db="EMBL/GenBank/DDBJ databases">
        <title>Bacillus idriensis genome.</title>
        <authorList>
            <person name="Konopka E.N."/>
            <person name="Newman J.D."/>
        </authorList>
    </citation>
    <scope>NUCLEOTIDE SEQUENCE [LARGE SCALE GENOMIC DNA]</scope>
    <source>
        <strain evidence="1 2">DSM 19097</strain>
    </source>
</reference>
<evidence type="ECO:0000313" key="1">
    <source>
        <dbReference type="EMBL" id="MRX56574.1"/>
    </source>
</evidence>
<keyword evidence="2" id="KW-1185">Reference proteome</keyword>
<evidence type="ECO:0000313" key="2">
    <source>
        <dbReference type="Proteomes" id="UP000441585"/>
    </source>
</evidence>
<gene>
    <name evidence="1" type="ORF">GJU41_21740</name>
</gene>
<protein>
    <submittedName>
        <fullName evidence="1">Uncharacterized protein</fullName>
    </submittedName>
</protein>
<proteinExistence type="predicted"/>
<organism evidence="1 2">
    <name type="scientific">Metabacillus idriensis</name>
    <dbReference type="NCBI Taxonomy" id="324768"/>
    <lineage>
        <taxon>Bacteria</taxon>
        <taxon>Bacillati</taxon>
        <taxon>Bacillota</taxon>
        <taxon>Bacilli</taxon>
        <taxon>Bacillales</taxon>
        <taxon>Bacillaceae</taxon>
        <taxon>Metabacillus</taxon>
    </lineage>
</organism>